<dbReference type="Proteomes" id="UP000504606">
    <property type="component" value="Unplaced"/>
</dbReference>
<keyword evidence="8" id="KW-1185">Reference proteome</keyword>
<gene>
    <name evidence="9" type="primary">LOC113206219</name>
</gene>
<sequence>MVCSTTLALVATLALLAASPGRARKFDVDDNVPEMVTETDPKFKIPKSFLLGAGTASYQTEGAWDKDGKGVNVFDHLYHKNNYPTNMTGDIACNSYERYEEDIKLAAQMNLDVFRFSISWTRIFPNGDVAEKNIKGVQHYHNVIKAIKANNMKPLVTIYHLDHPQALETKFGGWLSEQMIEAYVNFADFLFSEYGSEVEHWLTLNEANMHCTIVYNGLLPPGTRDANHTVADIYKCIQHEILAHATAYRLYEQKYKKEQGGVLGFGAVSFFSRPNSSEWDDILAADRINMFDVGLLLHPLIYGDYPAVVKETLKNAYGDEHFLPEFDEKQKKTLMGAIDFVAVNAYHGSIVADRRKDPNGHGGGPGMIPMKGLWADANVTTVVEAGANKNIFSQVTAWLLRDVSLWIRAKFGPELGIFISENGMGLYNSSTDDWDTRAVYHSAYLRELMRTVNEDGVNVLGYTMWSLLDDFEFSAGYKREFGLVQVDFEGGTLARTLKKSHHFFKRMMADRSVPLVLASTTVSAAGTLAPSVCVVVLYSALSLLHALLF</sequence>
<dbReference type="PRINTS" id="PR00131">
    <property type="entry name" value="GLHYDRLASE1"/>
</dbReference>
<dbReference type="GO" id="GO:0008422">
    <property type="term" value="F:beta-glucosidase activity"/>
    <property type="evidence" value="ECO:0007669"/>
    <property type="project" value="TreeGrafter"/>
</dbReference>
<dbReference type="InterPro" id="IPR001360">
    <property type="entry name" value="Glyco_hydro_1"/>
</dbReference>
<evidence type="ECO:0000256" key="4">
    <source>
        <dbReference type="ARBA" id="ARBA00023295"/>
    </source>
</evidence>
<keyword evidence="7" id="KW-0732">Signal</keyword>
<dbReference type="PROSITE" id="PS00572">
    <property type="entry name" value="GLYCOSYL_HYDROL_F1_1"/>
    <property type="match status" value="1"/>
</dbReference>
<keyword evidence="4" id="KW-0326">Glycosidase</keyword>
<evidence type="ECO:0000256" key="2">
    <source>
        <dbReference type="ARBA" id="ARBA00012744"/>
    </source>
</evidence>
<evidence type="ECO:0000256" key="5">
    <source>
        <dbReference type="PROSITE-ProRule" id="PRU10055"/>
    </source>
</evidence>
<protein>
    <recommendedName>
        <fullName evidence="2">beta-glucosidase</fullName>
        <ecNumber evidence="2">3.2.1.21</ecNumber>
    </recommendedName>
</protein>
<dbReference type="RefSeq" id="XP_052127164.1">
    <property type="nucleotide sequence ID" value="XM_052271204.1"/>
</dbReference>
<comment type="similarity">
    <text evidence="1 6">Belongs to the glycosyl hydrolase 1 family.</text>
</comment>
<keyword evidence="3" id="KW-0378">Hydrolase</keyword>
<dbReference type="KEGG" id="foc:113206219"/>
<feature type="chain" id="PRO_5038459906" description="beta-glucosidase" evidence="7">
    <location>
        <begin position="24"/>
        <end position="549"/>
    </location>
</feature>
<evidence type="ECO:0000256" key="6">
    <source>
        <dbReference type="RuleBase" id="RU003690"/>
    </source>
</evidence>
<feature type="active site" description="Nucleophile" evidence="5">
    <location>
        <position position="421"/>
    </location>
</feature>
<evidence type="ECO:0000313" key="8">
    <source>
        <dbReference type="Proteomes" id="UP000504606"/>
    </source>
</evidence>
<dbReference type="Gene3D" id="3.20.20.80">
    <property type="entry name" value="Glycosidases"/>
    <property type="match status" value="1"/>
</dbReference>
<dbReference type="GO" id="GO:0005975">
    <property type="term" value="P:carbohydrate metabolic process"/>
    <property type="evidence" value="ECO:0007669"/>
    <property type="project" value="InterPro"/>
</dbReference>
<reference evidence="9" key="1">
    <citation type="journal article" date="2018" name="Proc. Natl. Acad. Sci. U.S.A.">
        <title>Phylogenomics and the evolution of hemipteroid insects.</title>
        <authorList>
            <person name="Johnson K.P."/>
            <person name="Dietrich C.H."/>
            <person name="Friedrich F."/>
            <person name="Beutel R.G."/>
            <person name="Wipfler B."/>
            <person name="Peters R.S."/>
            <person name="Allen J.M."/>
            <person name="Petersen M."/>
            <person name="Donath A."/>
            <person name="Walden K.K."/>
            <person name="Kozlov A.M."/>
            <person name="Podsiadlowski L."/>
            <person name="Mayer C."/>
            <person name="Meusemann K."/>
            <person name="Vasilikopoulos A."/>
            <person name="Waterhouse R.M."/>
            <person name="Cameron S.L."/>
            <person name="Weirauch C."/>
            <person name="Swanson D.R."/>
            <person name="Percy D.M."/>
            <person name="Hardy N.B."/>
            <person name="Terry I."/>
            <person name="Liu S."/>
            <person name="Zhou X."/>
            <person name="Misof B."/>
            <person name="Robertson H.M."/>
            <person name="Yoshizawa K."/>
        </authorList>
    </citation>
    <scope>NUCLEOTIDE SEQUENCE</scope>
    <source>
        <tissue evidence="9">Whole organism</tissue>
    </source>
</reference>
<name>A0A9C6X108_FRAOC</name>
<dbReference type="InterPro" id="IPR018120">
    <property type="entry name" value="Glyco_hydro_1_AS"/>
</dbReference>
<evidence type="ECO:0000256" key="7">
    <source>
        <dbReference type="SAM" id="SignalP"/>
    </source>
</evidence>
<accession>A0A9C6X108</accession>
<dbReference type="PANTHER" id="PTHR10353">
    <property type="entry name" value="GLYCOSYL HYDROLASE"/>
    <property type="match status" value="1"/>
</dbReference>
<evidence type="ECO:0000256" key="3">
    <source>
        <dbReference type="ARBA" id="ARBA00022801"/>
    </source>
</evidence>
<reference evidence="9" key="2">
    <citation type="submission" date="2025-08" db="UniProtKB">
        <authorList>
            <consortium name="RefSeq"/>
        </authorList>
    </citation>
    <scope>IDENTIFICATION</scope>
    <source>
        <tissue evidence="9">Whole organism</tissue>
    </source>
</reference>
<dbReference type="AlphaFoldDB" id="A0A9C6X108"/>
<dbReference type="EC" id="3.2.1.21" evidence="2"/>
<dbReference type="GeneID" id="113206219"/>
<feature type="signal peptide" evidence="7">
    <location>
        <begin position="1"/>
        <end position="23"/>
    </location>
</feature>
<proteinExistence type="inferred from homology"/>
<evidence type="ECO:0000313" key="9">
    <source>
        <dbReference type="RefSeq" id="XP_052127164.1"/>
    </source>
</evidence>
<dbReference type="PANTHER" id="PTHR10353:SF36">
    <property type="entry name" value="LP05116P"/>
    <property type="match status" value="1"/>
</dbReference>
<dbReference type="SUPFAM" id="SSF51445">
    <property type="entry name" value="(Trans)glycosidases"/>
    <property type="match status" value="1"/>
</dbReference>
<dbReference type="Pfam" id="PF00232">
    <property type="entry name" value="Glyco_hydro_1"/>
    <property type="match status" value="1"/>
</dbReference>
<dbReference type="OrthoDB" id="65569at2759"/>
<evidence type="ECO:0000256" key="1">
    <source>
        <dbReference type="ARBA" id="ARBA00010838"/>
    </source>
</evidence>
<dbReference type="InterPro" id="IPR017853">
    <property type="entry name" value="GH"/>
</dbReference>
<organism evidence="8 9">
    <name type="scientific">Frankliniella occidentalis</name>
    <name type="common">Western flower thrips</name>
    <name type="synonym">Euthrips occidentalis</name>
    <dbReference type="NCBI Taxonomy" id="133901"/>
    <lineage>
        <taxon>Eukaryota</taxon>
        <taxon>Metazoa</taxon>
        <taxon>Ecdysozoa</taxon>
        <taxon>Arthropoda</taxon>
        <taxon>Hexapoda</taxon>
        <taxon>Insecta</taxon>
        <taxon>Pterygota</taxon>
        <taxon>Neoptera</taxon>
        <taxon>Paraneoptera</taxon>
        <taxon>Thysanoptera</taxon>
        <taxon>Terebrantia</taxon>
        <taxon>Thripoidea</taxon>
        <taxon>Thripidae</taxon>
        <taxon>Frankliniella</taxon>
    </lineage>
</organism>